<keyword evidence="1" id="KW-0805">Transcription regulation</keyword>
<dbReference type="PROSITE" id="PS01124">
    <property type="entry name" value="HTH_ARAC_FAMILY_2"/>
    <property type="match status" value="1"/>
</dbReference>
<evidence type="ECO:0000313" key="5">
    <source>
        <dbReference type="EMBL" id="OYQ16779.1"/>
    </source>
</evidence>
<dbReference type="EMBL" id="NOXS01000035">
    <property type="protein sequence ID" value="OYQ16779.1"/>
    <property type="molecule type" value="Genomic_DNA"/>
</dbReference>
<dbReference type="PANTHER" id="PTHR47894">
    <property type="entry name" value="HTH-TYPE TRANSCRIPTIONAL REGULATOR GADX"/>
    <property type="match status" value="1"/>
</dbReference>
<evidence type="ECO:0000256" key="3">
    <source>
        <dbReference type="ARBA" id="ARBA00023163"/>
    </source>
</evidence>
<comment type="caution">
    <text evidence="5">The sequence shown here is derived from an EMBL/GenBank/DDBJ whole genome shotgun (WGS) entry which is preliminary data.</text>
</comment>
<name>A0A255XIH9_9PROT</name>
<evidence type="ECO:0000313" key="6">
    <source>
        <dbReference type="Proteomes" id="UP000216361"/>
    </source>
</evidence>
<dbReference type="PANTHER" id="PTHR47894:SF4">
    <property type="entry name" value="HTH-TYPE TRANSCRIPTIONAL REGULATOR GADX"/>
    <property type="match status" value="1"/>
</dbReference>
<dbReference type="OrthoDB" id="9805730at2"/>
<dbReference type="InterPro" id="IPR032687">
    <property type="entry name" value="AraC-type_N"/>
</dbReference>
<proteinExistence type="predicted"/>
<reference evidence="5 6" key="1">
    <citation type="submission" date="2017-07" db="EMBL/GenBank/DDBJ databases">
        <title>Elstera cyanobacteriorum sp. nov., a novel bacterium isolated from cyanobacterial aggregates in a eutrophic lake.</title>
        <authorList>
            <person name="Cai H."/>
        </authorList>
    </citation>
    <scope>NUCLEOTIDE SEQUENCE [LARGE SCALE GENOMIC DNA]</scope>
    <source>
        <strain evidence="5 6">TH019</strain>
    </source>
</reference>
<dbReference type="InterPro" id="IPR009057">
    <property type="entry name" value="Homeodomain-like_sf"/>
</dbReference>
<dbReference type="SMART" id="SM00342">
    <property type="entry name" value="HTH_ARAC"/>
    <property type="match status" value="1"/>
</dbReference>
<keyword evidence="2" id="KW-0238">DNA-binding</keyword>
<keyword evidence="3" id="KW-0804">Transcription</keyword>
<dbReference type="GO" id="GO:0000976">
    <property type="term" value="F:transcription cis-regulatory region binding"/>
    <property type="evidence" value="ECO:0007669"/>
    <property type="project" value="TreeGrafter"/>
</dbReference>
<dbReference type="Pfam" id="PF12833">
    <property type="entry name" value="HTH_18"/>
    <property type="match status" value="1"/>
</dbReference>
<dbReference type="Gene3D" id="1.10.10.60">
    <property type="entry name" value="Homeodomain-like"/>
    <property type="match status" value="1"/>
</dbReference>
<accession>A0A255XIH9</accession>
<dbReference type="RefSeq" id="WP_094410417.1">
    <property type="nucleotide sequence ID" value="NZ_BMJZ01000003.1"/>
</dbReference>
<dbReference type="GO" id="GO:0003700">
    <property type="term" value="F:DNA-binding transcription factor activity"/>
    <property type="evidence" value="ECO:0007669"/>
    <property type="project" value="InterPro"/>
</dbReference>
<feature type="domain" description="HTH araC/xylS-type" evidence="4">
    <location>
        <begin position="249"/>
        <end position="347"/>
    </location>
</feature>
<keyword evidence="6" id="KW-1185">Reference proteome</keyword>
<dbReference type="SUPFAM" id="SSF46689">
    <property type="entry name" value="Homeodomain-like"/>
    <property type="match status" value="1"/>
</dbReference>
<evidence type="ECO:0000256" key="2">
    <source>
        <dbReference type="ARBA" id="ARBA00023125"/>
    </source>
</evidence>
<dbReference type="Proteomes" id="UP000216361">
    <property type="component" value="Unassembled WGS sequence"/>
</dbReference>
<sequence length="354" mass="38803">MVRAAPIPPPSPAPAAACNVLAAAASGVIGFIERQGGNAETVLNRAAIDISWLTDPTLPLDLAAYVQMMEEAATQTGNGNFGLWFGQQFQPQDLGLIGGVTLAAPTLVSALEALADLFPYHQQVTHTACRHAGGMVALEYRILDGAILARRQDAELTMGMFVNVLRYVFGPAWAPEEVHFEHPQPEQAQEHERAFRAPIHWGQRTNALIFKRPSEGIAMPGADLRAMDRLRGQLIQAARGSAGDVPLIRRVQAEIRSRLVDGPPYIEEVADALGLRRWTLQRCLADEGVSFSDLVEGVRHQLARLYVERTHVPLADIACLLGYSEISAFSRAFTRWYALPPRQFRAQAAARGFR</sequence>
<protein>
    <submittedName>
        <fullName evidence="5">AraC family transcriptional regulator</fullName>
    </submittedName>
</protein>
<evidence type="ECO:0000259" key="4">
    <source>
        <dbReference type="PROSITE" id="PS01124"/>
    </source>
</evidence>
<organism evidence="5 6">
    <name type="scientific">Elstera cyanobacteriorum</name>
    <dbReference type="NCBI Taxonomy" id="2022747"/>
    <lineage>
        <taxon>Bacteria</taxon>
        <taxon>Pseudomonadati</taxon>
        <taxon>Pseudomonadota</taxon>
        <taxon>Alphaproteobacteria</taxon>
        <taxon>Rhodospirillales</taxon>
        <taxon>Rhodospirillaceae</taxon>
        <taxon>Elstera</taxon>
    </lineage>
</organism>
<gene>
    <name evidence="5" type="ORF">CHR90_17525</name>
</gene>
<dbReference type="InterPro" id="IPR018060">
    <property type="entry name" value="HTH_AraC"/>
</dbReference>
<dbReference type="Pfam" id="PF12625">
    <property type="entry name" value="Arabinose_bd"/>
    <property type="match status" value="1"/>
</dbReference>
<dbReference type="AlphaFoldDB" id="A0A255XIH9"/>
<evidence type="ECO:0000256" key="1">
    <source>
        <dbReference type="ARBA" id="ARBA00023015"/>
    </source>
</evidence>
<dbReference type="GO" id="GO:0005829">
    <property type="term" value="C:cytosol"/>
    <property type="evidence" value="ECO:0007669"/>
    <property type="project" value="TreeGrafter"/>
</dbReference>